<reference evidence="2 3" key="1">
    <citation type="submission" date="2023-07" db="EMBL/GenBank/DDBJ databases">
        <title>Sequencing the genomes of 1000 actinobacteria strains.</title>
        <authorList>
            <person name="Klenk H.-P."/>
        </authorList>
    </citation>
    <scope>NUCLEOTIDE SEQUENCE [LARGE SCALE GENOMIC DNA]</scope>
    <source>
        <strain evidence="2 3">DSM 19426</strain>
    </source>
</reference>
<dbReference type="EMBL" id="JAVDYG010000001">
    <property type="protein sequence ID" value="MDR7361879.1"/>
    <property type="molecule type" value="Genomic_DNA"/>
</dbReference>
<protein>
    <submittedName>
        <fullName evidence="2">Nitrate/nitrite-specific signal transduction histidine kinase</fullName>
    </submittedName>
</protein>
<evidence type="ECO:0000313" key="3">
    <source>
        <dbReference type="Proteomes" id="UP001183648"/>
    </source>
</evidence>
<dbReference type="Gene3D" id="3.30.450.40">
    <property type="match status" value="2"/>
</dbReference>
<dbReference type="InterPro" id="IPR011712">
    <property type="entry name" value="Sig_transdc_His_kin_sub3_dim/P"/>
</dbReference>
<sequence>MTPSAEAPERPLRSLLQAVNAVAGQAELEGVLETVVQQATELTGARFAALGVLSGDGEVLRFVTAGPQHRAWDRIGDPPPGHDLLVVPVRCQGRDFGLLYLTGRSLTEEDGSLVHGLADAAGLMIGHLRAYSVSERRRRWLEAADDVCHLLADPVPVSRALEQVARRARSAAGARAAAVVALPADGSPVVRTYDGPPGLVADADLVRAALGPGDREVVGVGLEARLDEPVALVLVLAPGDDTELERDLLAAFADRAGLALDRARAGRDREELAVVSERERIARELHDTVIQWLFAAGLQLQTLREAPPDLVQEGVDVAVEALDAVIREIRGTVLELSPRRAAWPR</sequence>
<keyword evidence="2" id="KW-0418">Kinase</keyword>
<dbReference type="InterPro" id="IPR029016">
    <property type="entry name" value="GAF-like_dom_sf"/>
</dbReference>
<keyword evidence="3" id="KW-1185">Reference proteome</keyword>
<proteinExistence type="predicted"/>
<organism evidence="2 3">
    <name type="scientific">Nocardioides marmoribigeumensis</name>
    <dbReference type="NCBI Taxonomy" id="433649"/>
    <lineage>
        <taxon>Bacteria</taxon>
        <taxon>Bacillati</taxon>
        <taxon>Actinomycetota</taxon>
        <taxon>Actinomycetes</taxon>
        <taxon>Propionibacteriales</taxon>
        <taxon>Nocardioidaceae</taxon>
        <taxon>Nocardioides</taxon>
    </lineage>
</organism>
<dbReference type="SUPFAM" id="SSF55781">
    <property type="entry name" value="GAF domain-like"/>
    <property type="match status" value="2"/>
</dbReference>
<keyword evidence="2" id="KW-0808">Transferase</keyword>
<dbReference type="Gene3D" id="1.20.5.1930">
    <property type="match status" value="1"/>
</dbReference>
<gene>
    <name evidence="2" type="ORF">J2S63_001432</name>
</gene>
<feature type="domain" description="Signal transduction histidine kinase subgroup 3 dimerisation and phosphoacceptor" evidence="1">
    <location>
        <begin position="277"/>
        <end position="339"/>
    </location>
</feature>
<dbReference type="Proteomes" id="UP001183648">
    <property type="component" value="Unassembled WGS sequence"/>
</dbReference>
<comment type="caution">
    <text evidence="2">The sequence shown here is derived from an EMBL/GenBank/DDBJ whole genome shotgun (WGS) entry which is preliminary data.</text>
</comment>
<name>A0ABU2BWL5_9ACTN</name>
<dbReference type="GO" id="GO:0016301">
    <property type="term" value="F:kinase activity"/>
    <property type="evidence" value="ECO:0007669"/>
    <property type="project" value="UniProtKB-KW"/>
</dbReference>
<dbReference type="RefSeq" id="WP_310300524.1">
    <property type="nucleotide sequence ID" value="NZ_BAAAPS010000008.1"/>
</dbReference>
<accession>A0ABU2BWL5</accession>
<evidence type="ECO:0000313" key="2">
    <source>
        <dbReference type="EMBL" id="MDR7361879.1"/>
    </source>
</evidence>
<dbReference type="Pfam" id="PF07730">
    <property type="entry name" value="HisKA_3"/>
    <property type="match status" value="1"/>
</dbReference>
<evidence type="ECO:0000259" key="1">
    <source>
        <dbReference type="Pfam" id="PF07730"/>
    </source>
</evidence>